<feature type="transmembrane region" description="Helical" evidence="8">
    <location>
        <begin position="138"/>
        <end position="158"/>
    </location>
</feature>
<evidence type="ECO:0000256" key="7">
    <source>
        <dbReference type="ARBA" id="ARBA00023136"/>
    </source>
</evidence>
<evidence type="ECO:0000256" key="2">
    <source>
        <dbReference type="ARBA" id="ARBA00010735"/>
    </source>
</evidence>
<dbReference type="RefSeq" id="WP_193677822.1">
    <property type="nucleotide sequence ID" value="NZ_JADDIV010000004.1"/>
</dbReference>
<evidence type="ECO:0000313" key="9">
    <source>
        <dbReference type="EMBL" id="MBE7369230.1"/>
    </source>
</evidence>
<accession>A0ABR9S6W2</accession>
<dbReference type="InterPro" id="IPR011606">
    <property type="entry name" value="Brnchd-chn_aa_trnsp_permease"/>
</dbReference>
<keyword evidence="4" id="KW-1003">Cell membrane</keyword>
<dbReference type="EMBL" id="JADDIV010000004">
    <property type="protein sequence ID" value="MBE7369230.1"/>
    <property type="molecule type" value="Genomic_DNA"/>
</dbReference>
<protein>
    <submittedName>
        <fullName evidence="9">AzlC family ABC transporter permease</fullName>
    </submittedName>
</protein>
<keyword evidence="3" id="KW-0813">Transport</keyword>
<evidence type="ECO:0000256" key="6">
    <source>
        <dbReference type="ARBA" id="ARBA00022989"/>
    </source>
</evidence>
<dbReference type="PANTHER" id="PTHR34979">
    <property type="entry name" value="INNER MEMBRANE PROTEIN YGAZ"/>
    <property type="match status" value="1"/>
</dbReference>
<comment type="caution">
    <text evidence="9">The sequence shown here is derived from an EMBL/GenBank/DDBJ whole genome shotgun (WGS) entry which is preliminary data.</text>
</comment>
<evidence type="ECO:0000256" key="4">
    <source>
        <dbReference type="ARBA" id="ARBA00022475"/>
    </source>
</evidence>
<keyword evidence="10" id="KW-1185">Reference proteome</keyword>
<name>A0ABR9S6W2_9BURK</name>
<evidence type="ECO:0000256" key="3">
    <source>
        <dbReference type="ARBA" id="ARBA00022448"/>
    </source>
</evidence>
<feature type="transmembrane region" description="Helical" evidence="8">
    <location>
        <begin position="170"/>
        <end position="190"/>
    </location>
</feature>
<comment type="subcellular location">
    <subcellularLocation>
        <location evidence="1">Cell membrane</location>
        <topology evidence="1">Multi-pass membrane protein</topology>
    </subcellularLocation>
</comment>
<comment type="similarity">
    <text evidence="2">Belongs to the AzlC family.</text>
</comment>
<evidence type="ECO:0000256" key="1">
    <source>
        <dbReference type="ARBA" id="ARBA00004651"/>
    </source>
</evidence>
<keyword evidence="7 8" id="KW-0472">Membrane</keyword>
<evidence type="ECO:0000256" key="5">
    <source>
        <dbReference type="ARBA" id="ARBA00022692"/>
    </source>
</evidence>
<feature type="transmembrane region" description="Helical" evidence="8">
    <location>
        <begin position="202"/>
        <end position="228"/>
    </location>
</feature>
<keyword evidence="5 8" id="KW-0812">Transmembrane</keyword>
<organism evidence="9 10">
    <name type="scientific">Ramlibacter pallidus</name>
    <dbReference type="NCBI Taxonomy" id="2780087"/>
    <lineage>
        <taxon>Bacteria</taxon>
        <taxon>Pseudomonadati</taxon>
        <taxon>Pseudomonadota</taxon>
        <taxon>Betaproteobacteria</taxon>
        <taxon>Burkholderiales</taxon>
        <taxon>Comamonadaceae</taxon>
        <taxon>Ramlibacter</taxon>
    </lineage>
</organism>
<sequence>MSQDDPRATAPMFTAAGFRRGFVQGQPLAPGTFLYGMVFGVLASEKGLALLEAMLMSVLVYSGSAQLAALQGWSAAPVIAPLVVTVLLINARYVLYGASIQPWLGGARASQALPTLFFLGDGNWALSMREYHAGYRDAAFLFGSGVATALPWMLGTLGGHVVGRGVPHPASLGLDFMLVAFAAAIGVSVFRGRADLWPAAAAVLAAVVLSLWLPGWTIVGAGLAAGLVGGARDGR</sequence>
<dbReference type="Proteomes" id="UP000806285">
    <property type="component" value="Unassembled WGS sequence"/>
</dbReference>
<evidence type="ECO:0000256" key="8">
    <source>
        <dbReference type="SAM" id="Phobius"/>
    </source>
</evidence>
<dbReference type="Pfam" id="PF03591">
    <property type="entry name" value="AzlC"/>
    <property type="match status" value="1"/>
</dbReference>
<proteinExistence type="inferred from homology"/>
<gene>
    <name evidence="9" type="ORF">IM787_16830</name>
</gene>
<keyword evidence="6 8" id="KW-1133">Transmembrane helix</keyword>
<feature type="transmembrane region" description="Helical" evidence="8">
    <location>
        <begin position="73"/>
        <end position="95"/>
    </location>
</feature>
<reference evidence="9 10" key="1">
    <citation type="submission" date="2020-10" db="EMBL/GenBank/DDBJ databases">
        <title>Ramlibacter sp. HM2 16S ribosomal RNA gene Genome sequencing and assembly.</title>
        <authorList>
            <person name="Kang M."/>
        </authorList>
    </citation>
    <scope>NUCLEOTIDE SEQUENCE [LARGE SCALE GENOMIC DNA]</scope>
    <source>
        <strain evidence="9 10">HM2</strain>
    </source>
</reference>
<dbReference type="PANTHER" id="PTHR34979:SF1">
    <property type="entry name" value="INNER MEMBRANE PROTEIN YGAZ"/>
    <property type="match status" value="1"/>
</dbReference>
<evidence type="ECO:0000313" key="10">
    <source>
        <dbReference type="Proteomes" id="UP000806285"/>
    </source>
</evidence>